<protein>
    <submittedName>
        <fullName evidence="1">Uncharacterized protein</fullName>
    </submittedName>
</protein>
<organism evidence="1 2">
    <name type="scientific">Jannaschia pagri</name>
    <dbReference type="NCBI Taxonomy" id="2829797"/>
    <lineage>
        <taxon>Bacteria</taxon>
        <taxon>Pseudomonadati</taxon>
        <taxon>Pseudomonadota</taxon>
        <taxon>Alphaproteobacteria</taxon>
        <taxon>Rhodobacterales</taxon>
        <taxon>Roseobacteraceae</taxon>
        <taxon>Jannaschia</taxon>
    </lineage>
</organism>
<evidence type="ECO:0000313" key="2">
    <source>
        <dbReference type="Proteomes" id="UP000786693"/>
    </source>
</evidence>
<dbReference type="RefSeq" id="WP_220748425.1">
    <property type="nucleotide sequence ID" value="NZ_BPFH01000002.1"/>
</dbReference>
<name>A0ABQ4NL55_9RHOB</name>
<reference evidence="1 2" key="1">
    <citation type="submission" date="2021-05" db="EMBL/GenBank/DDBJ databases">
        <title>Bacteria Genome sequencing.</title>
        <authorList>
            <person name="Takabe Y."/>
            <person name="Nakajima Y."/>
            <person name="Suzuki S."/>
            <person name="Shiozaki T."/>
        </authorList>
    </citation>
    <scope>NUCLEOTIDE SEQUENCE [LARGE SCALE GENOMIC DNA]</scope>
    <source>
        <strain evidence="1 2">AI_62</strain>
    </source>
</reference>
<dbReference type="Proteomes" id="UP000786693">
    <property type="component" value="Unassembled WGS sequence"/>
</dbReference>
<gene>
    <name evidence="1" type="ORF">JANAI62_15570</name>
</gene>
<sequence>MRETDLYPPIKAFLVNQGYEVKGEIGAADVVACRGDDPPVIVELKTGFSLTLIHQGIDRQAVTPHVYLAVPDGQGRRAYAALKANLKLARRLGLGVLTVRPDTGAVTVHCDPGPFQPRLLRKPKERLLREFAARRGDPAQGGATRDGLMTAYRQDALALAQHLAEHGACKGSHARDATGVTRATQIMRDNHYGWFERVRPGVYAVTHLGHAAAQQTKTPA</sequence>
<accession>A0ABQ4NL55</accession>
<dbReference type="EMBL" id="BPFH01000002">
    <property type="protein sequence ID" value="GIT94934.1"/>
    <property type="molecule type" value="Genomic_DNA"/>
</dbReference>
<dbReference type="Pfam" id="PF09929">
    <property type="entry name" value="DUF2161"/>
    <property type="match status" value="1"/>
</dbReference>
<comment type="caution">
    <text evidence="1">The sequence shown here is derived from an EMBL/GenBank/DDBJ whole genome shotgun (WGS) entry which is preliminary data.</text>
</comment>
<dbReference type="InterPro" id="IPR018679">
    <property type="entry name" value="DUF2161"/>
</dbReference>
<proteinExistence type="predicted"/>
<evidence type="ECO:0000313" key="1">
    <source>
        <dbReference type="EMBL" id="GIT94934.1"/>
    </source>
</evidence>
<keyword evidence="2" id="KW-1185">Reference proteome</keyword>